<reference evidence="2 3" key="1">
    <citation type="submission" date="2021-12" db="EMBL/GenBank/DDBJ databases">
        <title>Genome seq of p7.</title>
        <authorList>
            <person name="Seo T."/>
        </authorList>
    </citation>
    <scope>NUCLEOTIDE SEQUENCE [LARGE SCALE GENOMIC DNA]</scope>
    <source>
        <strain evidence="2 3">P7</strain>
    </source>
</reference>
<proteinExistence type="predicted"/>
<comment type="caution">
    <text evidence="2">The sequence shown here is derived from an EMBL/GenBank/DDBJ whole genome shotgun (WGS) entry which is preliminary data.</text>
</comment>
<evidence type="ECO:0000313" key="2">
    <source>
        <dbReference type="EMBL" id="MCE4538655.1"/>
    </source>
</evidence>
<evidence type="ECO:0008006" key="4">
    <source>
        <dbReference type="Google" id="ProtNLM"/>
    </source>
</evidence>
<dbReference type="RefSeq" id="WP_233393098.1">
    <property type="nucleotide sequence ID" value="NZ_JAJTWT010000006.1"/>
</dbReference>
<feature type="chain" id="PRO_5047488998" description="Lysozyme inhibitor LprI N-terminal domain-containing protein" evidence="1">
    <location>
        <begin position="24"/>
        <end position="340"/>
    </location>
</feature>
<sequence>MSRRLPFARLAACALLAASAAQAQPTTSLAQLLAALPEPPATPEQAASWVDGQGKPAHAGLLAQRQAMEAHKAAANRLLAGDAEAARTQTGYRTEALGQGMADIGIDMQRMQSDPAYAAQVQERLRRMTPAEQMALAQRMNAPMQQDRRITNEARSMAEDSPAATAATAAYEAGQAYSQAGAFTERRNREARLWQDAEAAVARVNARRLDPGLPKPRMAYDNIGCEAGCRAQWQAYADRMLPLMVARETEVLKLRTAALRKQRAWLAAELAPVDRHLAATAFGAGSTSRVHREQIVAYDVSAVGEIQALHDRLAETVRQAAVVVRCGKQAVLVPGAVCTP</sequence>
<gene>
    <name evidence="2" type="ORF">LXT12_15495</name>
</gene>
<name>A0ABS8XG15_9BURK</name>
<accession>A0ABS8XG15</accession>
<dbReference type="Proteomes" id="UP001201463">
    <property type="component" value="Unassembled WGS sequence"/>
</dbReference>
<keyword evidence="3" id="KW-1185">Reference proteome</keyword>
<evidence type="ECO:0000313" key="3">
    <source>
        <dbReference type="Proteomes" id="UP001201463"/>
    </source>
</evidence>
<dbReference type="EMBL" id="JAJTWT010000006">
    <property type="protein sequence ID" value="MCE4538655.1"/>
    <property type="molecule type" value="Genomic_DNA"/>
</dbReference>
<keyword evidence="1" id="KW-0732">Signal</keyword>
<organism evidence="2 3">
    <name type="scientific">Pelomonas caseinilytica</name>
    <dbReference type="NCBI Taxonomy" id="2906763"/>
    <lineage>
        <taxon>Bacteria</taxon>
        <taxon>Pseudomonadati</taxon>
        <taxon>Pseudomonadota</taxon>
        <taxon>Betaproteobacteria</taxon>
        <taxon>Burkholderiales</taxon>
        <taxon>Sphaerotilaceae</taxon>
        <taxon>Roseateles</taxon>
    </lineage>
</organism>
<evidence type="ECO:0000256" key="1">
    <source>
        <dbReference type="SAM" id="SignalP"/>
    </source>
</evidence>
<feature type="signal peptide" evidence="1">
    <location>
        <begin position="1"/>
        <end position="23"/>
    </location>
</feature>
<protein>
    <recommendedName>
        <fullName evidence="4">Lysozyme inhibitor LprI N-terminal domain-containing protein</fullName>
    </recommendedName>
</protein>